<dbReference type="OrthoDB" id="9777326at2"/>
<reference evidence="1 2" key="1">
    <citation type="submission" date="2018-05" db="EMBL/GenBank/DDBJ databases">
        <title>Complete Genome Sequence of Deinococcus sp. strain 17bor-2.</title>
        <authorList>
            <person name="Srinivasan S."/>
        </authorList>
    </citation>
    <scope>NUCLEOTIDE SEQUENCE [LARGE SCALE GENOMIC DNA]</scope>
    <source>
        <strain evidence="1 2">17bor-2</strain>
    </source>
</reference>
<dbReference type="AlphaFoldDB" id="A0A2Z3JFW2"/>
<accession>A0A2Z3JFW2</accession>
<protein>
    <recommendedName>
        <fullName evidence="3">Transposase DDE domain-containing protein</fullName>
    </recommendedName>
</protein>
<dbReference type="Proteomes" id="UP000245368">
    <property type="component" value="Chromosome"/>
</dbReference>
<proteinExistence type="predicted"/>
<evidence type="ECO:0008006" key="3">
    <source>
        <dbReference type="Google" id="ProtNLM"/>
    </source>
</evidence>
<dbReference type="PANTHER" id="PTHR30007">
    <property type="entry name" value="PHP DOMAIN PROTEIN"/>
    <property type="match status" value="1"/>
</dbReference>
<dbReference type="KEGG" id="dez:DKM44_13235"/>
<sequence length="49" mass="5950">MACRWHVERTIAWLQSFRRVRTRDEHKAQHFLSFVQLACILILLRRISG</sequence>
<evidence type="ECO:0000313" key="1">
    <source>
        <dbReference type="EMBL" id="AWN24077.1"/>
    </source>
</evidence>
<gene>
    <name evidence="1" type="ORF">DKM44_13235</name>
</gene>
<dbReference type="EMBL" id="CP029494">
    <property type="protein sequence ID" value="AWN24077.1"/>
    <property type="molecule type" value="Genomic_DNA"/>
</dbReference>
<name>A0A2Z3JFW2_9DEIO</name>
<evidence type="ECO:0000313" key="2">
    <source>
        <dbReference type="Proteomes" id="UP000245368"/>
    </source>
</evidence>
<keyword evidence="2" id="KW-1185">Reference proteome</keyword>
<organism evidence="1 2">
    <name type="scientific">Deinococcus irradiatisoli</name>
    <dbReference type="NCBI Taxonomy" id="2202254"/>
    <lineage>
        <taxon>Bacteria</taxon>
        <taxon>Thermotogati</taxon>
        <taxon>Deinococcota</taxon>
        <taxon>Deinococci</taxon>
        <taxon>Deinococcales</taxon>
        <taxon>Deinococcaceae</taxon>
        <taxon>Deinococcus</taxon>
    </lineage>
</organism>